<dbReference type="Gene3D" id="3.40.1080.10">
    <property type="entry name" value="Glutaconate Coenzyme A-transferase"/>
    <property type="match status" value="1"/>
</dbReference>
<comment type="caution">
    <text evidence="2">The sequence shown here is derived from an EMBL/GenBank/DDBJ whole genome shotgun (WGS) entry which is preliminary data.</text>
</comment>
<dbReference type="GO" id="GO:0016787">
    <property type="term" value="F:hydrolase activity"/>
    <property type="evidence" value="ECO:0007669"/>
    <property type="project" value="UniProtKB-KW"/>
</dbReference>
<evidence type="ECO:0000313" key="2">
    <source>
        <dbReference type="EMBL" id="NGY06483.1"/>
    </source>
</evidence>
<feature type="domain" description="Acetyl-CoA hydrolase/transferase C-terminal" evidence="1">
    <location>
        <begin position="436"/>
        <end position="598"/>
    </location>
</feature>
<dbReference type="GO" id="GO:0006083">
    <property type="term" value="P:acetate metabolic process"/>
    <property type="evidence" value="ECO:0007669"/>
    <property type="project" value="InterPro"/>
</dbReference>
<dbReference type="EMBL" id="JAAMOW010000009">
    <property type="protein sequence ID" value="NGY06483.1"/>
    <property type="molecule type" value="Genomic_DNA"/>
</dbReference>
<evidence type="ECO:0000259" key="1">
    <source>
        <dbReference type="Pfam" id="PF13336"/>
    </source>
</evidence>
<dbReference type="InterPro" id="IPR038460">
    <property type="entry name" value="AcetylCoA_hyd_C_sf"/>
</dbReference>
<dbReference type="Gene3D" id="3.30.750.70">
    <property type="entry name" value="4-hydroxybutyrate coenzyme like domains"/>
    <property type="match status" value="1"/>
</dbReference>
<evidence type="ECO:0000313" key="3">
    <source>
        <dbReference type="Proteomes" id="UP000472676"/>
    </source>
</evidence>
<accession>A0A6M2BWG6</accession>
<dbReference type="Gene3D" id="3.40.1080.20">
    <property type="entry name" value="Acetyl-CoA hydrolase/transferase C-terminal domain"/>
    <property type="match status" value="1"/>
</dbReference>
<dbReference type="Pfam" id="PF13336">
    <property type="entry name" value="AcetylCoA_hyd_C"/>
    <property type="match status" value="1"/>
</dbReference>
<dbReference type="GO" id="GO:0008775">
    <property type="term" value="F:acetate CoA-transferase activity"/>
    <property type="evidence" value="ECO:0007669"/>
    <property type="project" value="InterPro"/>
</dbReference>
<dbReference type="PANTHER" id="PTHR21432:SF20">
    <property type="entry name" value="ACETYL-COA HYDROLASE"/>
    <property type="match status" value="1"/>
</dbReference>
<dbReference type="AlphaFoldDB" id="A0A6M2BWG6"/>
<dbReference type="InterPro" id="IPR026888">
    <property type="entry name" value="AcetylCoA_hyd_C"/>
</dbReference>
<sequence length="722" mass="80352">MQRAATVIDDVEIAVDRIIERIGKRIVLGIPLGLGKPVELCNALYRRAQATPDLKLKIFTALSLARPAAGSPVEKAFMAPFVERVFAGVPELDYVKAQHAGTLPDNVEVCEFFFLTGAMLNNAEAQRHYINSNYTHAARDVFNHGCNVVAQMICKRETAEGTRYSLSCNPDTGPEVIRLLEKHGRPHVVVGLVNQNLPYFGNDAEVGAETFDYLIDAARYTTPLFSTPKMPVTNADYAIGLHASTLIRDNGTLQLGIGSLGDAIVHALKLRHEQNPVYRSLVRDSGIEAAHGELIQAVGGLDAFREGVYGATEMFVDGFWHLLRAGILKRPVYDFWALQQLIDERRCDPGQLSPAVLDHFDELGVRVIRTQDFEILQHHGFFNDATRYERGYLIAPDGTRVVANIAEPQARAVIAAQCLGTKLRRGIVLHGGFFLGARDFYEGLRQLSDRERDAICMTGVDKINQLDRNPRLYQLQRADARFINTGMMITLSGDFVSDGLEDGRVVSGVGGQYNFVAQAHQLESGRSILMLRAVRDAGGQAVSNVLFNYGHTTIPRHLRDIVITEYGMADLRSRSDSEIAKALICIADSRFQDDLLARAKTVGKIEANWQIPSRWKHNTPQALADKLRPYRQRGLLPLFPLGSDFDALEQALLPALAQVRQAAATRPKWQLLWQLLRFRPRAIPRSVLPYLARVELDRPVGMQRRVARMLLVEALADAGDRI</sequence>
<dbReference type="RefSeq" id="WP_166260121.1">
    <property type="nucleotide sequence ID" value="NZ_JAAMOW010000009.1"/>
</dbReference>
<gene>
    <name evidence="2" type="ORF">G7Y85_17045</name>
</gene>
<name>A0A6M2BWG6_9GAMM</name>
<reference evidence="2 3" key="1">
    <citation type="journal article" date="2014" name="Int. J. Syst. Evol. Microbiol.">
        <title>Solimonas terrae sp. nov., isolated from soil.</title>
        <authorList>
            <person name="Kim S.J."/>
            <person name="Moon J.Y."/>
            <person name="Weon H.Y."/>
            <person name="Ahn J.H."/>
            <person name="Chen W.M."/>
            <person name="Kwon S.W."/>
        </authorList>
    </citation>
    <scope>NUCLEOTIDE SEQUENCE [LARGE SCALE GENOMIC DNA]</scope>
    <source>
        <strain evidence="2 3">KIS83-12</strain>
    </source>
</reference>
<organism evidence="2 3">
    <name type="scientific">Solimonas terrae</name>
    <dbReference type="NCBI Taxonomy" id="1396819"/>
    <lineage>
        <taxon>Bacteria</taxon>
        <taxon>Pseudomonadati</taxon>
        <taxon>Pseudomonadota</taxon>
        <taxon>Gammaproteobacteria</taxon>
        <taxon>Nevskiales</taxon>
        <taxon>Nevskiaceae</taxon>
        <taxon>Solimonas</taxon>
    </lineage>
</organism>
<proteinExistence type="predicted"/>
<dbReference type="PANTHER" id="PTHR21432">
    <property type="entry name" value="ACETYL-COA HYDROLASE-RELATED"/>
    <property type="match status" value="1"/>
</dbReference>
<keyword evidence="2" id="KW-0378">Hydrolase</keyword>
<dbReference type="InterPro" id="IPR046433">
    <property type="entry name" value="ActCoA_hydro"/>
</dbReference>
<dbReference type="Proteomes" id="UP000472676">
    <property type="component" value="Unassembled WGS sequence"/>
</dbReference>
<protein>
    <submittedName>
        <fullName evidence="2">Acetyl-CoA hydrolase</fullName>
    </submittedName>
</protein>
<dbReference type="InterPro" id="IPR037171">
    <property type="entry name" value="NagB/RpiA_transferase-like"/>
</dbReference>
<keyword evidence="3" id="KW-1185">Reference proteome</keyword>
<dbReference type="SUPFAM" id="SSF100950">
    <property type="entry name" value="NagB/RpiA/CoA transferase-like"/>
    <property type="match status" value="1"/>
</dbReference>